<evidence type="ECO:0000256" key="3">
    <source>
        <dbReference type="ARBA" id="ARBA00022692"/>
    </source>
</evidence>
<evidence type="ECO:0000256" key="1">
    <source>
        <dbReference type="ARBA" id="ARBA00004651"/>
    </source>
</evidence>
<feature type="transmembrane region" description="Helical" evidence="6">
    <location>
        <begin position="174"/>
        <end position="191"/>
    </location>
</feature>
<evidence type="ECO:0000256" key="5">
    <source>
        <dbReference type="ARBA" id="ARBA00023136"/>
    </source>
</evidence>
<evidence type="ECO:0000313" key="7">
    <source>
        <dbReference type="EMBL" id="SDV09961.1"/>
    </source>
</evidence>
<comment type="subcellular location">
    <subcellularLocation>
        <location evidence="1">Cell membrane</location>
        <topology evidence="1">Multi-pass membrane protein</topology>
    </subcellularLocation>
</comment>
<evidence type="ECO:0000256" key="4">
    <source>
        <dbReference type="ARBA" id="ARBA00022989"/>
    </source>
</evidence>
<dbReference type="Proteomes" id="UP000182085">
    <property type="component" value="Chromosome I"/>
</dbReference>
<dbReference type="GO" id="GO:0015171">
    <property type="term" value="F:amino acid transmembrane transporter activity"/>
    <property type="evidence" value="ECO:0007669"/>
    <property type="project" value="TreeGrafter"/>
</dbReference>
<sequence length="197" mass="21106">MGDFVSSTAFAVVLSISFGPIALMIIRQTIARGFVSALPGALGAAVADTIFAAVAFSGLQTIKMFWIAHEQILSWIGVAYLFFLGAIIFGKRISLTRLNKSAGFIPVFLLTLTNPLTIVTISSYALARGALFEGIEFYLSLAGFLVGSFVGQMVYVAGGSIIRTKLIDHSDFNMINRISGVLLIGFAVWQGRSLLVT</sequence>
<evidence type="ECO:0000256" key="2">
    <source>
        <dbReference type="ARBA" id="ARBA00022475"/>
    </source>
</evidence>
<gene>
    <name evidence="7" type="ORF">SAMN04490209_3200</name>
</gene>
<dbReference type="InterPro" id="IPR001123">
    <property type="entry name" value="LeuE-type"/>
</dbReference>
<dbReference type="GO" id="GO:0005886">
    <property type="term" value="C:plasma membrane"/>
    <property type="evidence" value="ECO:0007669"/>
    <property type="project" value="UniProtKB-SubCell"/>
</dbReference>
<evidence type="ECO:0000313" key="8">
    <source>
        <dbReference type="Proteomes" id="UP000182085"/>
    </source>
</evidence>
<name>A0AAE8HDW0_9PSED</name>
<protein>
    <submittedName>
        <fullName evidence="7">Threonine/homoserine/homoserine lactone efflux protein</fullName>
    </submittedName>
</protein>
<feature type="transmembrane region" description="Helical" evidence="6">
    <location>
        <begin position="38"/>
        <end position="60"/>
    </location>
</feature>
<dbReference type="EMBL" id="LT629801">
    <property type="protein sequence ID" value="SDV09961.1"/>
    <property type="molecule type" value="Genomic_DNA"/>
</dbReference>
<feature type="transmembrane region" description="Helical" evidence="6">
    <location>
        <begin position="72"/>
        <end position="90"/>
    </location>
</feature>
<keyword evidence="4 6" id="KW-1133">Transmembrane helix</keyword>
<dbReference type="Pfam" id="PF01810">
    <property type="entry name" value="LysE"/>
    <property type="match status" value="1"/>
</dbReference>
<keyword evidence="5 6" id="KW-0472">Membrane</keyword>
<dbReference type="AlphaFoldDB" id="A0AAE8HDW0"/>
<evidence type="ECO:0000256" key="6">
    <source>
        <dbReference type="SAM" id="Phobius"/>
    </source>
</evidence>
<dbReference type="PANTHER" id="PTHR30086:SF20">
    <property type="entry name" value="ARGININE EXPORTER PROTEIN ARGO-RELATED"/>
    <property type="match status" value="1"/>
</dbReference>
<organism evidence="7 8">
    <name type="scientific">Pseudomonas rhodesiae</name>
    <dbReference type="NCBI Taxonomy" id="76760"/>
    <lineage>
        <taxon>Bacteria</taxon>
        <taxon>Pseudomonadati</taxon>
        <taxon>Pseudomonadota</taxon>
        <taxon>Gammaproteobacteria</taxon>
        <taxon>Pseudomonadales</taxon>
        <taxon>Pseudomonadaceae</taxon>
        <taxon>Pseudomonas</taxon>
    </lineage>
</organism>
<feature type="transmembrane region" description="Helical" evidence="6">
    <location>
        <begin position="102"/>
        <end position="125"/>
    </location>
</feature>
<reference evidence="7 8" key="1">
    <citation type="submission" date="2016-10" db="EMBL/GenBank/DDBJ databases">
        <authorList>
            <person name="Varghese N."/>
            <person name="Submissions S."/>
        </authorList>
    </citation>
    <scope>NUCLEOTIDE SEQUENCE [LARGE SCALE GENOMIC DNA]</scope>
    <source>
        <strain evidence="7 8">BS2777</strain>
    </source>
</reference>
<proteinExistence type="predicted"/>
<dbReference type="PANTHER" id="PTHR30086">
    <property type="entry name" value="ARGININE EXPORTER PROTEIN ARGO"/>
    <property type="match status" value="1"/>
</dbReference>
<accession>A0AAE8HDW0</accession>
<feature type="transmembrane region" description="Helical" evidence="6">
    <location>
        <begin position="137"/>
        <end position="162"/>
    </location>
</feature>
<feature type="transmembrane region" description="Helical" evidence="6">
    <location>
        <begin position="6"/>
        <end position="26"/>
    </location>
</feature>
<keyword evidence="8" id="KW-1185">Reference proteome</keyword>
<keyword evidence="3 6" id="KW-0812">Transmembrane</keyword>
<keyword evidence="2" id="KW-1003">Cell membrane</keyword>